<name>A0A6M8HVR1_9PROT</name>
<dbReference type="RefSeq" id="WP_171836926.1">
    <property type="nucleotide sequence ID" value="NZ_CP053708.1"/>
</dbReference>
<organism evidence="4 5">
    <name type="scientific">Lichenicola cladoniae</name>
    <dbReference type="NCBI Taxonomy" id="1484109"/>
    <lineage>
        <taxon>Bacteria</taxon>
        <taxon>Pseudomonadati</taxon>
        <taxon>Pseudomonadota</taxon>
        <taxon>Alphaproteobacteria</taxon>
        <taxon>Acetobacterales</taxon>
        <taxon>Acetobacteraceae</taxon>
        <taxon>Lichenicola</taxon>
    </lineage>
</organism>
<evidence type="ECO:0000259" key="3">
    <source>
        <dbReference type="SMART" id="SM00829"/>
    </source>
</evidence>
<reference evidence="4 5" key="1">
    <citation type="journal article" date="2014" name="World J. Microbiol. Biotechnol.">
        <title>Biodiversity and physiological characteristics of Antarctic and Arctic lichens-associated bacteria.</title>
        <authorList>
            <person name="Lee Y.M."/>
            <person name="Kim E.H."/>
            <person name="Lee H.K."/>
            <person name="Hong S.G."/>
        </authorList>
    </citation>
    <scope>NUCLEOTIDE SEQUENCE [LARGE SCALE GENOMIC DNA]</scope>
    <source>
        <strain evidence="4 5">PAMC 26569</strain>
    </source>
</reference>
<proteinExistence type="predicted"/>
<accession>A0A6M8HVR1</accession>
<keyword evidence="2" id="KW-0560">Oxidoreductase</keyword>
<dbReference type="SUPFAM" id="SSF50129">
    <property type="entry name" value="GroES-like"/>
    <property type="match status" value="1"/>
</dbReference>
<evidence type="ECO:0000313" key="5">
    <source>
        <dbReference type="Proteomes" id="UP000500767"/>
    </source>
</evidence>
<dbReference type="AlphaFoldDB" id="A0A6M8HVR1"/>
<dbReference type="EMBL" id="CP053708">
    <property type="protein sequence ID" value="QKE92237.1"/>
    <property type="molecule type" value="Genomic_DNA"/>
</dbReference>
<dbReference type="CDD" id="cd05286">
    <property type="entry name" value="QOR2"/>
    <property type="match status" value="1"/>
</dbReference>
<sequence length="324" mass="33900">MTTAVRVHAYGGPDMLRVDNIPTPSPAAQEVLIRQEAIGVNFIDIYCRTGLYKLPSLPAVIGMEAAGVVEAIGSDVTLLKVGDRVAYPTQLGAYTNYRAIAADLVVQLPDEIDMRTAAAMMLRGLTVQALLRQVRVLDPGDTILVTAAAGGLGLLLCQWAAHLGATVIGVVSTEEKAELAHAHGAAHTIVGLADLPAKVKRITGGAMVPVVYDSIGKDGFLPSLDCLAPRGLLVSYGNASGEVTGVSLSQLAARGSLYVTRPKLMTFIARREHLVSASAELFEIVSSGAVKIMIGQSFPLADAADAHRALESRATTGSTILIPN</sequence>
<dbReference type="Pfam" id="PF00107">
    <property type="entry name" value="ADH_zinc_N"/>
    <property type="match status" value="1"/>
</dbReference>
<dbReference type="NCBIfam" id="NF008024">
    <property type="entry name" value="PRK10754.1"/>
    <property type="match status" value="1"/>
</dbReference>
<dbReference type="InterPro" id="IPR020843">
    <property type="entry name" value="ER"/>
</dbReference>
<dbReference type="KEGG" id="lck:HN018_21325"/>
<dbReference type="InterPro" id="IPR011032">
    <property type="entry name" value="GroES-like_sf"/>
</dbReference>
<dbReference type="GO" id="GO:0005829">
    <property type="term" value="C:cytosol"/>
    <property type="evidence" value="ECO:0007669"/>
    <property type="project" value="TreeGrafter"/>
</dbReference>
<evidence type="ECO:0000313" key="4">
    <source>
        <dbReference type="EMBL" id="QKE92237.1"/>
    </source>
</evidence>
<dbReference type="FunFam" id="3.40.50.720:FF:000053">
    <property type="entry name" value="Quinone oxidoreductase 1"/>
    <property type="match status" value="1"/>
</dbReference>
<dbReference type="InterPro" id="IPR047618">
    <property type="entry name" value="QOR-like"/>
</dbReference>
<dbReference type="Gene3D" id="3.40.50.720">
    <property type="entry name" value="NAD(P)-binding Rossmann-like Domain"/>
    <property type="match status" value="1"/>
</dbReference>
<keyword evidence="5" id="KW-1185">Reference proteome</keyword>
<dbReference type="Proteomes" id="UP000500767">
    <property type="component" value="Chromosome"/>
</dbReference>
<dbReference type="Pfam" id="PF08240">
    <property type="entry name" value="ADH_N"/>
    <property type="match status" value="1"/>
</dbReference>
<dbReference type="GO" id="GO:0070402">
    <property type="term" value="F:NADPH binding"/>
    <property type="evidence" value="ECO:0007669"/>
    <property type="project" value="TreeGrafter"/>
</dbReference>
<dbReference type="GO" id="GO:0003960">
    <property type="term" value="F:quinone reductase (NADPH) activity"/>
    <property type="evidence" value="ECO:0007669"/>
    <property type="project" value="InterPro"/>
</dbReference>
<dbReference type="SMART" id="SM00829">
    <property type="entry name" value="PKS_ER"/>
    <property type="match status" value="1"/>
</dbReference>
<dbReference type="SUPFAM" id="SSF51735">
    <property type="entry name" value="NAD(P)-binding Rossmann-fold domains"/>
    <property type="match status" value="1"/>
</dbReference>
<feature type="domain" description="Enoyl reductase (ER)" evidence="3">
    <location>
        <begin position="11"/>
        <end position="321"/>
    </location>
</feature>
<dbReference type="InterPro" id="IPR013154">
    <property type="entry name" value="ADH-like_N"/>
</dbReference>
<evidence type="ECO:0000256" key="2">
    <source>
        <dbReference type="ARBA" id="ARBA00023002"/>
    </source>
</evidence>
<protein>
    <submittedName>
        <fullName evidence="4">Quinone oxidoreductase</fullName>
    </submittedName>
</protein>
<keyword evidence="1" id="KW-0521">NADP</keyword>
<gene>
    <name evidence="4" type="ORF">HN018_21325</name>
</gene>
<dbReference type="InterPro" id="IPR013149">
    <property type="entry name" value="ADH-like_C"/>
</dbReference>
<dbReference type="GO" id="GO:0035925">
    <property type="term" value="F:mRNA 3'-UTR AU-rich region binding"/>
    <property type="evidence" value="ECO:0007669"/>
    <property type="project" value="TreeGrafter"/>
</dbReference>
<dbReference type="InterPro" id="IPR036291">
    <property type="entry name" value="NAD(P)-bd_dom_sf"/>
</dbReference>
<dbReference type="PANTHER" id="PTHR48106:SF13">
    <property type="entry name" value="QUINONE OXIDOREDUCTASE-RELATED"/>
    <property type="match status" value="1"/>
</dbReference>
<evidence type="ECO:0000256" key="1">
    <source>
        <dbReference type="ARBA" id="ARBA00022857"/>
    </source>
</evidence>
<dbReference type="Gene3D" id="3.90.180.10">
    <property type="entry name" value="Medium-chain alcohol dehydrogenases, catalytic domain"/>
    <property type="match status" value="1"/>
</dbReference>
<dbReference type="PANTHER" id="PTHR48106">
    <property type="entry name" value="QUINONE OXIDOREDUCTASE PIG3-RELATED"/>
    <property type="match status" value="1"/>
</dbReference>